<sequence length="127" mass="14695">MVFLPLTVDPCVIEIMLCIPFELLLLPLTVDPCISHEFSFHISMTKTIERYRRCCYASRDNNDAEHDRQIGHEEYSKLKAKYESLMDSQRHLLGEDLGLLSIKELQNLEKMLEGTLSQARQRKVPAS</sequence>
<reference evidence="2 3" key="1">
    <citation type="journal article" date="2018" name="PLoS Genet.">
        <title>Population sequencing reveals clonal diversity and ancestral inbreeding in the grapevine cultivar Chardonnay.</title>
        <authorList>
            <person name="Roach M.J."/>
            <person name="Johnson D.L."/>
            <person name="Bohlmann J."/>
            <person name="van Vuuren H.J."/>
            <person name="Jones S.J."/>
            <person name="Pretorius I.S."/>
            <person name="Schmidt S.A."/>
            <person name="Borneman A.R."/>
        </authorList>
    </citation>
    <scope>NUCLEOTIDE SEQUENCE [LARGE SCALE GENOMIC DNA]</scope>
    <source>
        <strain evidence="3">cv. Chardonnay</strain>
        <tissue evidence="2">Leaf</tissue>
    </source>
</reference>
<dbReference type="EMBL" id="QGNW01000403">
    <property type="protein sequence ID" value="RVW72930.1"/>
    <property type="molecule type" value="Genomic_DNA"/>
</dbReference>
<dbReference type="Pfam" id="PF01486">
    <property type="entry name" value="K-box"/>
    <property type="match status" value="1"/>
</dbReference>
<dbReference type="GO" id="GO:0005634">
    <property type="term" value="C:nucleus"/>
    <property type="evidence" value="ECO:0007669"/>
    <property type="project" value="InterPro"/>
</dbReference>
<dbReference type="PANTHER" id="PTHR48019">
    <property type="entry name" value="SERUM RESPONSE FACTOR HOMOLOG"/>
    <property type="match status" value="1"/>
</dbReference>
<gene>
    <name evidence="2" type="primary">MADS6_0</name>
    <name evidence="2" type="ORF">CK203_053086</name>
</gene>
<name>A0A438GL35_VITVI</name>
<proteinExistence type="predicted"/>
<dbReference type="InterPro" id="IPR002487">
    <property type="entry name" value="TF_Kbox"/>
</dbReference>
<evidence type="ECO:0000313" key="2">
    <source>
        <dbReference type="EMBL" id="RVW72930.1"/>
    </source>
</evidence>
<accession>A0A438GL35</accession>
<evidence type="ECO:0000313" key="3">
    <source>
        <dbReference type="Proteomes" id="UP000288805"/>
    </source>
</evidence>
<dbReference type="InterPro" id="IPR050142">
    <property type="entry name" value="MADS-box/MEF2_TF"/>
</dbReference>
<dbReference type="Proteomes" id="UP000288805">
    <property type="component" value="Unassembled WGS sequence"/>
</dbReference>
<evidence type="ECO:0000259" key="1">
    <source>
        <dbReference type="PROSITE" id="PS51297"/>
    </source>
</evidence>
<dbReference type="AlphaFoldDB" id="A0A438GL35"/>
<dbReference type="GO" id="GO:0003700">
    <property type="term" value="F:DNA-binding transcription factor activity"/>
    <property type="evidence" value="ECO:0007669"/>
    <property type="project" value="InterPro"/>
</dbReference>
<organism evidence="2 3">
    <name type="scientific">Vitis vinifera</name>
    <name type="common">Grape</name>
    <dbReference type="NCBI Taxonomy" id="29760"/>
    <lineage>
        <taxon>Eukaryota</taxon>
        <taxon>Viridiplantae</taxon>
        <taxon>Streptophyta</taxon>
        <taxon>Embryophyta</taxon>
        <taxon>Tracheophyta</taxon>
        <taxon>Spermatophyta</taxon>
        <taxon>Magnoliopsida</taxon>
        <taxon>eudicotyledons</taxon>
        <taxon>Gunneridae</taxon>
        <taxon>Pentapetalae</taxon>
        <taxon>rosids</taxon>
        <taxon>Vitales</taxon>
        <taxon>Vitaceae</taxon>
        <taxon>Viteae</taxon>
        <taxon>Vitis</taxon>
    </lineage>
</organism>
<protein>
    <submittedName>
        <fullName evidence="2">MADS-box transcription factor 6</fullName>
    </submittedName>
</protein>
<comment type="caution">
    <text evidence="2">The sequence shown here is derived from an EMBL/GenBank/DDBJ whole genome shotgun (WGS) entry which is preliminary data.</text>
</comment>
<feature type="domain" description="K-box" evidence="1">
    <location>
        <begin position="68"/>
        <end position="127"/>
    </location>
</feature>
<dbReference type="PROSITE" id="PS51297">
    <property type="entry name" value="K_BOX"/>
    <property type="match status" value="1"/>
</dbReference>